<dbReference type="Proteomes" id="UP001162834">
    <property type="component" value="Chromosome"/>
</dbReference>
<sequence>MPWLRIGDPVQLGPVLFFDYPADDLPVTLSTVDRDRLDRVKRAYLTWPEQDEVRSIVVATIDSSFSLRPLTDDERTLVRRAGYALAFSSLAFGYHNPVLPCSSDNFLLYHQMLDGSGGIAVQSGRKLTGFGDGVKMKFVCPPWTPTSLVPTRPDNDFVTSLGLLISRDDAAELRRLWLALESFFYALTDNEMYKGLWRLVHLNIALEALLDFANRREFVARIGKWVDPYSRGAETVSLFNGPGQYTLAQQWASDFYNVRNALVHGHIDTPADTLLFWRGVRPHAEIAVRVFRMCVREILATYVRGPASYGGQPVRIGDIDFDDWILDNDDPDVVERRPGG</sequence>
<evidence type="ECO:0008006" key="3">
    <source>
        <dbReference type="Google" id="ProtNLM"/>
    </source>
</evidence>
<proteinExistence type="predicted"/>
<dbReference type="AlphaFoldDB" id="A0A9E6XXD5"/>
<dbReference type="KEGG" id="sbae:DSM104329_02508"/>
<dbReference type="EMBL" id="CP087164">
    <property type="protein sequence ID" value="UGS36108.1"/>
    <property type="molecule type" value="Genomic_DNA"/>
</dbReference>
<name>A0A9E6XXD5_9ACTN</name>
<protein>
    <recommendedName>
        <fullName evidence="3">Apea-like HEPN domain-containing protein</fullName>
    </recommendedName>
</protein>
<accession>A0A9E6XXD5</accession>
<evidence type="ECO:0000313" key="2">
    <source>
        <dbReference type="Proteomes" id="UP001162834"/>
    </source>
</evidence>
<organism evidence="1 2">
    <name type="scientific">Capillimicrobium parvum</name>
    <dbReference type="NCBI Taxonomy" id="2884022"/>
    <lineage>
        <taxon>Bacteria</taxon>
        <taxon>Bacillati</taxon>
        <taxon>Actinomycetota</taxon>
        <taxon>Thermoleophilia</taxon>
        <taxon>Solirubrobacterales</taxon>
        <taxon>Capillimicrobiaceae</taxon>
        <taxon>Capillimicrobium</taxon>
    </lineage>
</organism>
<keyword evidence="2" id="KW-1185">Reference proteome</keyword>
<reference evidence="1" key="1">
    <citation type="journal article" date="2022" name="Int. J. Syst. Evol. Microbiol.">
        <title>Pseudomonas aegrilactucae sp. nov. and Pseudomonas morbosilactucae sp. nov., pathogens causing bacterial rot of lettuce in Japan.</title>
        <authorList>
            <person name="Sawada H."/>
            <person name="Fujikawa T."/>
            <person name="Satou M."/>
        </authorList>
    </citation>
    <scope>NUCLEOTIDE SEQUENCE</scope>
    <source>
        <strain evidence="1">0166_1</strain>
    </source>
</reference>
<gene>
    <name evidence="1" type="ORF">DSM104329_02508</name>
</gene>
<evidence type="ECO:0000313" key="1">
    <source>
        <dbReference type="EMBL" id="UGS36108.1"/>
    </source>
</evidence>